<reference evidence="5 6" key="1">
    <citation type="journal article" date="2014" name="BMC Genomics">
        <title>Comparative genome sequencing reveals chemotype-specific gene clusters in the toxigenic black mold Stachybotrys.</title>
        <authorList>
            <person name="Semeiks J."/>
            <person name="Borek D."/>
            <person name="Otwinowski Z."/>
            <person name="Grishin N.V."/>
        </authorList>
    </citation>
    <scope>NUCLEOTIDE SEQUENCE [LARGE SCALE GENOMIC DNA]</scope>
    <source>
        <strain evidence="5 6">IBT 40285</strain>
    </source>
</reference>
<feature type="compositionally biased region" description="Low complexity" evidence="4">
    <location>
        <begin position="45"/>
        <end position="56"/>
    </location>
</feature>
<dbReference type="GO" id="GO:0005509">
    <property type="term" value="F:calcium ion binding"/>
    <property type="evidence" value="ECO:0007669"/>
    <property type="project" value="InterPro"/>
</dbReference>
<dbReference type="PRINTS" id="PR00196">
    <property type="entry name" value="ANNEXIN"/>
</dbReference>
<dbReference type="GO" id="GO:0005886">
    <property type="term" value="C:plasma membrane"/>
    <property type="evidence" value="ECO:0007669"/>
    <property type="project" value="TreeGrafter"/>
</dbReference>
<dbReference type="HOGENOM" id="CLU_025300_4_3_1"/>
<keyword evidence="2" id="KW-0677">Repeat</keyword>
<evidence type="ECO:0000256" key="2">
    <source>
        <dbReference type="ARBA" id="ARBA00022737"/>
    </source>
</evidence>
<dbReference type="PANTHER" id="PTHR10502:SF102">
    <property type="entry name" value="ANNEXIN B11"/>
    <property type="match status" value="1"/>
</dbReference>
<dbReference type="OMA" id="DYNSRFM"/>
<feature type="compositionally biased region" description="Pro residues" evidence="4">
    <location>
        <begin position="105"/>
        <end position="127"/>
    </location>
</feature>
<evidence type="ECO:0000313" key="6">
    <source>
        <dbReference type="Proteomes" id="UP000028524"/>
    </source>
</evidence>
<dbReference type="Gene3D" id="1.10.220.10">
    <property type="entry name" value="Annexin"/>
    <property type="match status" value="4"/>
</dbReference>
<accession>A0A084Q8W8</accession>
<dbReference type="SMART" id="SM00335">
    <property type="entry name" value="ANX"/>
    <property type="match status" value="4"/>
</dbReference>
<evidence type="ECO:0000313" key="5">
    <source>
        <dbReference type="EMBL" id="KFA60403.1"/>
    </source>
</evidence>
<protein>
    <recommendedName>
        <fullName evidence="7">Annexin</fullName>
    </recommendedName>
</protein>
<dbReference type="AlphaFoldDB" id="A0A084Q8W8"/>
<dbReference type="GO" id="GO:0012506">
    <property type="term" value="C:vesicle membrane"/>
    <property type="evidence" value="ECO:0007669"/>
    <property type="project" value="TreeGrafter"/>
</dbReference>
<proteinExistence type="inferred from homology"/>
<evidence type="ECO:0000256" key="3">
    <source>
        <dbReference type="ARBA" id="ARBA00023216"/>
    </source>
</evidence>
<dbReference type="InterPro" id="IPR037104">
    <property type="entry name" value="Annexin_sf"/>
</dbReference>
<evidence type="ECO:0008006" key="7">
    <source>
        <dbReference type="Google" id="ProtNLM"/>
    </source>
</evidence>
<evidence type="ECO:0000256" key="1">
    <source>
        <dbReference type="ARBA" id="ARBA00007831"/>
    </source>
</evidence>
<feature type="compositionally biased region" description="Low complexity" evidence="4">
    <location>
        <begin position="128"/>
        <end position="180"/>
    </location>
</feature>
<comment type="similarity">
    <text evidence="1">Belongs to the annexin family.</text>
</comment>
<dbReference type="GO" id="GO:0005737">
    <property type="term" value="C:cytoplasm"/>
    <property type="evidence" value="ECO:0007669"/>
    <property type="project" value="TreeGrafter"/>
</dbReference>
<keyword evidence="6" id="KW-1185">Reference proteome</keyword>
<dbReference type="InterPro" id="IPR001464">
    <property type="entry name" value="Annexin"/>
</dbReference>
<dbReference type="GO" id="GO:0005634">
    <property type="term" value="C:nucleus"/>
    <property type="evidence" value="ECO:0007669"/>
    <property type="project" value="TreeGrafter"/>
</dbReference>
<feature type="compositionally biased region" description="Low complexity" evidence="4">
    <location>
        <begin position="1"/>
        <end position="24"/>
    </location>
</feature>
<dbReference type="EMBL" id="KL660929">
    <property type="protein sequence ID" value="KFA60403.1"/>
    <property type="molecule type" value="Genomic_DNA"/>
</dbReference>
<feature type="compositionally biased region" description="Low complexity" evidence="4">
    <location>
        <begin position="86"/>
        <end position="104"/>
    </location>
</feature>
<feature type="compositionally biased region" description="Pro residues" evidence="4">
    <location>
        <begin position="57"/>
        <end position="85"/>
    </location>
</feature>
<dbReference type="STRING" id="1283841.A0A084Q8W8"/>
<feature type="compositionally biased region" description="Pro residues" evidence="4">
    <location>
        <begin position="25"/>
        <end position="44"/>
    </location>
</feature>
<organism evidence="5 6">
    <name type="scientific">Stachybotrys chlorohalonatus (strain IBT 40285)</name>
    <dbReference type="NCBI Taxonomy" id="1283841"/>
    <lineage>
        <taxon>Eukaryota</taxon>
        <taxon>Fungi</taxon>
        <taxon>Dikarya</taxon>
        <taxon>Ascomycota</taxon>
        <taxon>Pezizomycotina</taxon>
        <taxon>Sordariomycetes</taxon>
        <taxon>Hypocreomycetidae</taxon>
        <taxon>Hypocreales</taxon>
        <taxon>Stachybotryaceae</taxon>
        <taxon>Stachybotrys</taxon>
    </lineage>
</organism>
<dbReference type="PROSITE" id="PS51897">
    <property type="entry name" value="ANNEXIN_2"/>
    <property type="match status" value="3"/>
</dbReference>
<dbReference type="Proteomes" id="UP000028524">
    <property type="component" value="Unassembled WGS sequence"/>
</dbReference>
<sequence length="509" mass="56083">MSHQQQAGQPPYGQAPPQGGYSYQQPPPGQYQQPPPGQYQPPAPGQYQQPQPGQYQQPPPGQYQQPPPGQYQQPPPGQYQQPPPGQYQQQPPGQYGQPPAGQYQTPPPGQFQSPPPGQYQQPPPGQYPPQQWQPQQGYPGQQPQGQQPGQYYAPPGQAPHGQQPQYGYPQQYAPAVPAPASLGYDPAQKQFYKPVDTKPDVETLRNAMKGFGCDKNALIRVFTNSKYASPWAMEQLVADFNSRLMRNLIEDIKKETSGGLEDTLLALIRGPLQNDVRAIAKAIDGAGTDKVALADVLLGRSNADIRAIAAEYRRVRGKDLLADIRGDISDEKMVRMYSMVLAANRQEPSAPVNPADIEAKVTELQRATEGIVGANEIAVAEILIQSNGAQLAAMAQRYQSKFHRSLEDVIEDEFRGSMEDAFLHMLGTGSDLAKADAAWLHASLVRRTGPKDKHFIYRLTTLYWDRGRMDAAKAAYERVYGKKLARVVKDALDGSYEDISMALIGEGKK</sequence>
<keyword evidence="3" id="KW-0041">Annexin</keyword>
<dbReference type="PANTHER" id="PTHR10502">
    <property type="entry name" value="ANNEXIN"/>
    <property type="match status" value="1"/>
</dbReference>
<name>A0A084Q8W8_STAC4</name>
<gene>
    <name evidence="5" type="ORF">S40285_08582</name>
</gene>
<dbReference type="SUPFAM" id="SSF47874">
    <property type="entry name" value="Annexin"/>
    <property type="match status" value="1"/>
</dbReference>
<dbReference type="GO" id="GO:0001786">
    <property type="term" value="F:phosphatidylserine binding"/>
    <property type="evidence" value="ECO:0007669"/>
    <property type="project" value="TreeGrafter"/>
</dbReference>
<dbReference type="GO" id="GO:0005544">
    <property type="term" value="F:calcium-dependent phospholipid binding"/>
    <property type="evidence" value="ECO:0007669"/>
    <property type="project" value="InterPro"/>
</dbReference>
<evidence type="ECO:0000256" key="4">
    <source>
        <dbReference type="SAM" id="MobiDB-lite"/>
    </source>
</evidence>
<dbReference type="InterPro" id="IPR018502">
    <property type="entry name" value="Annexin_repeat"/>
</dbReference>
<feature type="region of interest" description="Disordered" evidence="4">
    <location>
        <begin position="1"/>
        <end position="181"/>
    </location>
</feature>
<dbReference type="OrthoDB" id="37886at2759"/>
<dbReference type="Pfam" id="PF00191">
    <property type="entry name" value="Annexin"/>
    <property type="match status" value="3"/>
</dbReference>
<dbReference type="InParanoid" id="A0A084Q8W8"/>